<dbReference type="InterPro" id="IPR023198">
    <property type="entry name" value="PGP-like_dom2"/>
</dbReference>
<dbReference type="Gene3D" id="1.10.150.240">
    <property type="entry name" value="Putative phosphatase, domain 2"/>
    <property type="match status" value="1"/>
</dbReference>
<evidence type="ECO:0000313" key="4">
    <source>
        <dbReference type="Proteomes" id="UP000053937"/>
    </source>
</evidence>
<evidence type="ECO:0000313" key="3">
    <source>
        <dbReference type="EMBL" id="KUL33085.1"/>
    </source>
</evidence>
<sequence length="227" mass="25211">MTQTIAFDVYGTLIDTDGLVERLRKTCGVKAADFSQLWRQKQLEYSFRRALMRRYEPFAVCTRDALDYASEFLGICLTAGEKQELLDSYRTLPAFDDVSAGLASLKTSGFRLWAFSNGTAEAVETLLEGAGIREFFLGVVSVHDVHSFKPDPAVYWHFLGIAGTEANSAWLVSGNPFDVIGAVSAGMKAVWVRRSPEAVFDPLGMEPTLTVEGLHELDKRIAVYQLR</sequence>
<dbReference type="InterPro" id="IPR006439">
    <property type="entry name" value="HAD-SF_hydro_IA"/>
</dbReference>
<dbReference type="GO" id="GO:0019120">
    <property type="term" value="F:hydrolase activity, acting on acid halide bonds, in C-halide compounds"/>
    <property type="evidence" value="ECO:0007669"/>
    <property type="project" value="InterPro"/>
</dbReference>
<dbReference type="InterPro" id="IPR036412">
    <property type="entry name" value="HAD-like_sf"/>
</dbReference>
<dbReference type="CDD" id="cd02588">
    <property type="entry name" value="HAD_L2-DEX"/>
    <property type="match status" value="1"/>
</dbReference>
<keyword evidence="4" id="KW-1185">Reference proteome</keyword>
<dbReference type="EMBL" id="LMBR01000003">
    <property type="protein sequence ID" value="KUL33085.1"/>
    <property type="molecule type" value="Genomic_DNA"/>
</dbReference>
<dbReference type="NCBIfam" id="TIGR01428">
    <property type="entry name" value="HAD_type_II"/>
    <property type="match status" value="1"/>
</dbReference>
<dbReference type="InterPro" id="IPR041492">
    <property type="entry name" value="HAD_2"/>
</dbReference>
<dbReference type="PRINTS" id="PR00413">
    <property type="entry name" value="HADHALOGNASE"/>
</dbReference>
<reference evidence="3 4" key="1">
    <citation type="submission" date="2015-10" db="EMBL/GenBank/DDBJ databases">
        <title>Draft Genome Sequence of Chlorobium limicola strain Frasassi Growing under Artificial Lighting in the Frasassi Cave System.</title>
        <authorList>
            <person name="Mansor M."/>
            <person name="Macalady J."/>
        </authorList>
    </citation>
    <scope>NUCLEOTIDE SEQUENCE [LARGE SCALE GENOMIC DNA]</scope>
    <source>
        <strain evidence="3 4">Frasassi</strain>
    </source>
</reference>
<evidence type="ECO:0000256" key="1">
    <source>
        <dbReference type="ARBA" id="ARBA00008106"/>
    </source>
</evidence>
<evidence type="ECO:0000256" key="2">
    <source>
        <dbReference type="ARBA" id="ARBA00022801"/>
    </source>
</evidence>
<dbReference type="PANTHER" id="PTHR43316">
    <property type="entry name" value="HYDROLASE, HALOACID DELAHOGENASE-RELATED"/>
    <property type="match status" value="1"/>
</dbReference>
<organism evidence="3 4">
    <name type="scientific">Chlorobium limicola</name>
    <dbReference type="NCBI Taxonomy" id="1092"/>
    <lineage>
        <taxon>Bacteria</taxon>
        <taxon>Pseudomonadati</taxon>
        <taxon>Chlorobiota</taxon>
        <taxon>Chlorobiia</taxon>
        <taxon>Chlorobiales</taxon>
        <taxon>Chlorobiaceae</taxon>
        <taxon>Chlorobium/Pelodictyon group</taxon>
        <taxon>Chlorobium</taxon>
    </lineage>
</organism>
<dbReference type="SFLD" id="SFLDG01129">
    <property type="entry name" value="C1.5:_HAD__Beta-PGM__Phosphata"/>
    <property type="match status" value="1"/>
</dbReference>
<dbReference type="NCBIfam" id="TIGR01493">
    <property type="entry name" value="HAD-SF-IA-v2"/>
    <property type="match status" value="1"/>
</dbReference>
<proteinExistence type="inferred from homology"/>
<gene>
    <name evidence="3" type="ORF">ASB62_00595</name>
</gene>
<dbReference type="Gene3D" id="3.40.50.1000">
    <property type="entry name" value="HAD superfamily/HAD-like"/>
    <property type="match status" value="1"/>
</dbReference>
<dbReference type="Pfam" id="PF13419">
    <property type="entry name" value="HAD_2"/>
    <property type="match status" value="1"/>
</dbReference>
<dbReference type="InterPro" id="IPR006328">
    <property type="entry name" value="2-HAD"/>
</dbReference>
<comment type="caution">
    <text evidence="3">The sequence shown here is derived from an EMBL/GenBank/DDBJ whole genome shotgun (WGS) entry which is preliminary data.</text>
</comment>
<dbReference type="SUPFAM" id="SSF56784">
    <property type="entry name" value="HAD-like"/>
    <property type="match status" value="1"/>
</dbReference>
<accession>A0A117MSB4</accession>
<comment type="similarity">
    <text evidence="1">Belongs to the HAD-like hydrolase superfamily. S-2-haloalkanoic acid dehalogenase family.</text>
</comment>
<dbReference type="SFLD" id="SFLDS00003">
    <property type="entry name" value="Haloacid_Dehalogenase"/>
    <property type="match status" value="1"/>
</dbReference>
<dbReference type="InterPro" id="IPR023214">
    <property type="entry name" value="HAD_sf"/>
</dbReference>
<dbReference type="Proteomes" id="UP000053937">
    <property type="component" value="Unassembled WGS sequence"/>
</dbReference>
<name>A0A117MSB4_CHLLI</name>
<dbReference type="PANTHER" id="PTHR43316:SF3">
    <property type="entry name" value="HALOACID DEHALOGENASE, TYPE II (AFU_ORTHOLOGUE AFUA_2G07750)-RELATED"/>
    <property type="match status" value="1"/>
</dbReference>
<dbReference type="AlphaFoldDB" id="A0A117MSB4"/>
<keyword evidence="2" id="KW-0378">Hydrolase</keyword>
<protein>
    <submittedName>
        <fullName evidence="3">Haloacid dehalogenase</fullName>
    </submittedName>
</protein>
<dbReference type="RefSeq" id="WP_059138157.1">
    <property type="nucleotide sequence ID" value="NZ_LMBR01000003.1"/>
</dbReference>
<dbReference type="InterPro" id="IPR051540">
    <property type="entry name" value="S-2-haloacid_dehalogenase"/>
</dbReference>
<dbReference type="OrthoDB" id="264363at2"/>